<name>A0A1H2ZML3_9FIRM</name>
<dbReference type="RefSeq" id="WP_093753063.1">
    <property type="nucleotide sequence ID" value="NZ_FNNG01000007.1"/>
</dbReference>
<keyword evidence="3" id="KW-1185">Reference proteome</keyword>
<reference evidence="2 3" key="1">
    <citation type="submission" date="2016-10" db="EMBL/GenBank/DDBJ databases">
        <authorList>
            <person name="de Groot N.N."/>
        </authorList>
    </citation>
    <scope>NUCLEOTIDE SEQUENCE [LARGE SCALE GENOMIC DNA]</scope>
    <source>
        <strain evidence="2 3">DSM 23310</strain>
    </source>
</reference>
<gene>
    <name evidence="2" type="ORF">SAMN05660923_01876</name>
</gene>
<keyword evidence="1" id="KW-1133">Transmembrane helix</keyword>
<keyword evidence="1" id="KW-0472">Membrane</keyword>
<evidence type="ECO:0008006" key="4">
    <source>
        <dbReference type="Google" id="ProtNLM"/>
    </source>
</evidence>
<evidence type="ECO:0000256" key="1">
    <source>
        <dbReference type="SAM" id="Phobius"/>
    </source>
</evidence>
<dbReference type="Proteomes" id="UP000198828">
    <property type="component" value="Unassembled WGS sequence"/>
</dbReference>
<feature type="transmembrane region" description="Helical" evidence="1">
    <location>
        <begin position="47"/>
        <end position="67"/>
    </location>
</feature>
<dbReference type="OrthoDB" id="1705981at2"/>
<dbReference type="AlphaFoldDB" id="A0A1H2ZML3"/>
<protein>
    <recommendedName>
        <fullName evidence="4">DUF4179 domain-containing protein</fullName>
    </recommendedName>
</protein>
<sequence>MKSNIDEILKEAFILTEEPDRRLNEKIISQIREAEQMKRFKKRRIPAAALVVALIFVIGSISIYAAWRYLSPSQVAEFIEDKKLADAFLSDDVITINESQIYGNYKITLLGVVSGENLTDYVFAHNDIVQNNRTYIVVAIENVDGTPMPNTTDSEYGEISFFVSPLIKGKNPLEFNIITMRGGYTEIVEDGIIYRIAECNNIEEFADNGLYICVSDTTFYDSSAYTYDEKTGIIRRNEEYEGVNALFELSLDINSESPDAVNE</sequence>
<dbReference type="EMBL" id="FNNG01000007">
    <property type="protein sequence ID" value="SDX18208.1"/>
    <property type="molecule type" value="Genomic_DNA"/>
</dbReference>
<proteinExistence type="predicted"/>
<evidence type="ECO:0000313" key="3">
    <source>
        <dbReference type="Proteomes" id="UP000198828"/>
    </source>
</evidence>
<organism evidence="2 3">
    <name type="scientific">Tepidimicrobium xylanilyticum</name>
    <dbReference type="NCBI Taxonomy" id="1123352"/>
    <lineage>
        <taxon>Bacteria</taxon>
        <taxon>Bacillati</taxon>
        <taxon>Bacillota</taxon>
        <taxon>Tissierellia</taxon>
        <taxon>Tissierellales</taxon>
        <taxon>Tepidimicrobiaceae</taxon>
        <taxon>Tepidimicrobium</taxon>
    </lineage>
</organism>
<keyword evidence="1" id="KW-0812">Transmembrane</keyword>
<accession>A0A1H2ZML3</accession>
<evidence type="ECO:0000313" key="2">
    <source>
        <dbReference type="EMBL" id="SDX18208.1"/>
    </source>
</evidence>